<gene>
    <name evidence="2" type="ORF">HHX48_02150</name>
</gene>
<evidence type="ECO:0000256" key="1">
    <source>
        <dbReference type="SAM" id="Phobius"/>
    </source>
</evidence>
<dbReference type="EMBL" id="JABBXD010000001">
    <property type="protein sequence ID" value="MBD3584533.1"/>
    <property type="molecule type" value="Genomic_DNA"/>
</dbReference>
<proteinExistence type="predicted"/>
<dbReference type="Proteomes" id="UP000624419">
    <property type="component" value="Unassembled WGS sequence"/>
</dbReference>
<protein>
    <recommendedName>
        <fullName evidence="4">DUF3566 domain-containing protein</fullName>
    </recommendedName>
</protein>
<feature type="transmembrane region" description="Helical" evidence="1">
    <location>
        <begin position="46"/>
        <end position="66"/>
    </location>
</feature>
<keyword evidence="1" id="KW-0812">Transmembrane</keyword>
<organism evidence="2 3">
    <name type="scientific">Salinimonas profundi</name>
    <dbReference type="NCBI Taxonomy" id="2729140"/>
    <lineage>
        <taxon>Bacteria</taxon>
        <taxon>Pseudomonadati</taxon>
        <taxon>Pseudomonadota</taxon>
        <taxon>Gammaproteobacteria</taxon>
        <taxon>Alteromonadales</taxon>
        <taxon>Alteromonadaceae</taxon>
        <taxon>Alteromonas/Salinimonas group</taxon>
        <taxon>Salinimonas</taxon>
    </lineage>
</organism>
<evidence type="ECO:0000313" key="2">
    <source>
        <dbReference type="EMBL" id="MBD3584533.1"/>
    </source>
</evidence>
<sequence>MTYTMTHLNAHKTSLTLAGTLALVSVITSVCRGILLLLGNNVHTSFNFLFTISGSGILYNSLMLVITPLLTFVMTYLAILVFCCLFNVVAKYTGGVSVCLSAVDKS</sequence>
<reference evidence="2 3" key="1">
    <citation type="submission" date="2020-04" db="EMBL/GenBank/DDBJ databases">
        <title>Salinimonas sp. HHU 13199.</title>
        <authorList>
            <person name="Cui X."/>
            <person name="Zhang D."/>
        </authorList>
    </citation>
    <scope>NUCLEOTIDE SEQUENCE [LARGE SCALE GENOMIC DNA]</scope>
    <source>
        <strain evidence="2 3">HHU 13199</strain>
    </source>
</reference>
<evidence type="ECO:0000313" key="3">
    <source>
        <dbReference type="Proteomes" id="UP000624419"/>
    </source>
</evidence>
<comment type="caution">
    <text evidence="2">The sequence shown here is derived from an EMBL/GenBank/DDBJ whole genome shotgun (WGS) entry which is preliminary data.</text>
</comment>
<name>A0ABR8LH46_9ALTE</name>
<feature type="transmembrane region" description="Helical" evidence="1">
    <location>
        <begin position="72"/>
        <end position="90"/>
    </location>
</feature>
<feature type="transmembrane region" description="Helical" evidence="1">
    <location>
        <begin position="15"/>
        <end position="39"/>
    </location>
</feature>
<dbReference type="RefSeq" id="WP_191021987.1">
    <property type="nucleotide sequence ID" value="NZ_JABBXD010000001.1"/>
</dbReference>
<keyword evidence="1" id="KW-1133">Transmembrane helix</keyword>
<keyword evidence="1" id="KW-0472">Membrane</keyword>
<keyword evidence="3" id="KW-1185">Reference proteome</keyword>
<evidence type="ECO:0008006" key="4">
    <source>
        <dbReference type="Google" id="ProtNLM"/>
    </source>
</evidence>
<accession>A0ABR8LH46</accession>